<dbReference type="AlphaFoldDB" id="A0A0K2U382"/>
<protein>
    <submittedName>
        <fullName evidence="1">Uncharacterized protein</fullName>
    </submittedName>
</protein>
<evidence type="ECO:0000313" key="1">
    <source>
        <dbReference type="EMBL" id="CDW32673.1"/>
    </source>
</evidence>
<accession>A0A0K2U382</accession>
<dbReference type="EMBL" id="HACA01015312">
    <property type="protein sequence ID" value="CDW32673.1"/>
    <property type="molecule type" value="Transcribed_RNA"/>
</dbReference>
<sequence length="58" mass="6625">MSPSFMWRGGKIIFSRSTSDSLIICLSPGFKFSLGDLSVLTQCWYLLSHKHIKHGYFV</sequence>
<reference evidence="1" key="1">
    <citation type="submission" date="2014-05" db="EMBL/GenBank/DDBJ databases">
        <authorList>
            <person name="Chronopoulou M."/>
        </authorList>
    </citation>
    <scope>NUCLEOTIDE SEQUENCE</scope>
    <source>
        <tissue evidence="1">Whole organism</tissue>
    </source>
</reference>
<proteinExistence type="predicted"/>
<organism evidence="1">
    <name type="scientific">Lepeophtheirus salmonis</name>
    <name type="common">Salmon louse</name>
    <name type="synonym">Caligus salmonis</name>
    <dbReference type="NCBI Taxonomy" id="72036"/>
    <lineage>
        <taxon>Eukaryota</taxon>
        <taxon>Metazoa</taxon>
        <taxon>Ecdysozoa</taxon>
        <taxon>Arthropoda</taxon>
        <taxon>Crustacea</taxon>
        <taxon>Multicrustacea</taxon>
        <taxon>Hexanauplia</taxon>
        <taxon>Copepoda</taxon>
        <taxon>Siphonostomatoida</taxon>
        <taxon>Caligidae</taxon>
        <taxon>Lepeophtheirus</taxon>
    </lineage>
</organism>
<name>A0A0K2U382_LEPSM</name>